<accession>A0ABN7TC35</accession>
<dbReference type="EMBL" id="OU015567">
    <property type="protein sequence ID" value="CAG5113299.1"/>
    <property type="molecule type" value="Genomic_DNA"/>
</dbReference>
<keyword evidence="2" id="KW-1185">Reference proteome</keyword>
<protein>
    <submittedName>
        <fullName evidence="1">Oidioi.mRNA.OKI2018_I69.chr2.g7414.t1.cds</fullName>
    </submittedName>
</protein>
<sequence>MSTSFLRRFLSGSPQLAKMSKRKELLQRKKVQHINSGITEERKRDLLVATDLSKTIKKGNYHDVVSYGSKLMSLKSLKMLKRDERRVLARQSQLEGRIPVLATISSRDYHNKKYQNKVVWDFVCTYGRSLMRGREPPSRSKIELRIEIDLPIGLTKLEKRKLEEEADFSKIDTDKIEAMINNMSVILKEEKFKIFRIDRSSQKKWFIEAGPTEEFIEMYNNKIYKLGYGDQ</sequence>
<name>A0ABN7TC35_OIKDI</name>
<gene>
    <name evidence="1" type="ORF">OKIOD_LOCUS16179</name>
</gene>
<dbReference type="Proteomes" id="UP001158576">
    <property type="component" value="Chromosome 2"/>
</dbReference>
<proteinExistence type="predicted"/>
<organism evidence="1 2">
    <name type="scientific">Oikopleura dioica</name>
    <name type="common">Tunicate</name>
    <dbReference type="NCBI Taxonomy" id="34765"/>
    <lineage>
        <taxon>Eukaryota</taxon>
        <taxon>Metazoa</taxon>
        <taxon>Chordata</taxon>
        <taxon>Tunicata</taxon>
        <taxon>Appendicularia</taxon>
        <taxon>Copelata</taxon>
        <taxon>Oikopleuridae</taxon>
        <taxon>Oikopleura</taxon>
    </lineage>
</organism>
<evidence type="ECO:0000313" key="2">
    <source>
        <dbReference type="Proteomes" id="UP001158576"/>
    </source>
</evidence>
<evidence type="ECO:0000313" key="1">
    <source>
        <dbReference type="EMBL" id="CAG5113299.1"/>
    </source>
</evidence>
<reference evidence="1 2" key="1">
    <citation type="submission" date="2021-04" db="EMBL/GenBank/DDBJ databases">
        <authorList>
            <person name="Bliznina A."/>
        </authorList>
    </citation>
    <scope>NUCLEOTIDE SEQUENCE [LARGE SCALE GENOMIC DNA]</scope>
</reference>